<dbReference type="Pfam" id="PF12973">
    <property type="entry name" value="Cupin_7"/>
    <property type="match status" value="1"/>
</dbReference>
<comment type="caution">
    <text evidence="2">The sequence shown here is derived from an EMBL/GenBank/DDBJ whole genome shotgun (WGS) entry which is preliminary data.</text>
</comment>
<name>A0A0T5VVS9_9SPHI</name>
<evidence type="ECO:0000313" key="3">
    <source>
        <dbReference type="Proteomes" id="UP000051950"/>
    </source>
</evidence>
<dbReference type="InterPro" id="IPR011051">
    <property type="entry name" value="RmlC_Cupin_sf"/>
</dbReference>
<dbReference type="Gene3D" id="2.60.120.10">
    <property type="entry name" value="Jelly Rolls"/>
    <property type="match status" value="1"/>
</dbReference>
<dbReference type="InterPro" id="IPR025979">
    <property type="entry name" value="ChrR-like_cupin_dom"/>
</dbReference>
<accession>A0A0T5VVS9</accession>
<dbReference type="SUPFAM" id="SSF51182">
    <property type="entry name" value="RmlC-like cupins"/>
    <property type="match status" value="1"/>
</dbReference>
<evidence type="ECO:0000313" key="2">
    <source>
        <dbReference type="EMBL" id="KRT17871.1"/>
    </source>
</evidence>
<keyword evidence="3" id="KW-1185">Reference proteome</keyword>
<dbReference type="STRING" id="687842.ASU31_00835"/>
<organism evidence="2 3">
    <name type="scientific">Pedobacter ginsenosidimutans</name>
    <dbReference type="NCBI Taxonomy" id="687842"/>
    <lineage>
        <taxon>Bacteria</taxon>
        <taxon>Pseudomonadati</taxon>
        <taxon>Bacteroidota</taxon>
        <taxon>Sphingobacteriia</taxon>
        <taxon>Sphingobacteriales</taxon>
        <taxon>Sphingobacteriaceae</taxon>
        <taxon>Pedobacter</taxon>
    </lineage>
</organism>
<evidence type="ECO:0000259" key="1">
    <source>
        <dbReference type="Pfam" id="PF12973"/>
    </source>
</evidence>
<dbReference type="InterPro" id="IPR014710">
    <property type="entry name" value="RmlC-like_jellyroll"/>
</dbReference>
<reference evidence="2 3" key="1">
    <citation type="submission" date="2015-11" db="EMBL/GenBank/DDBJ databases">
        <title>Sequence of Pedobacter ginsenosidimutans.</title>
        <authorList>
            <person name="Carson E."/>
            <person name="Keyser V."/>
            <person name="Newman J."/>
            <person name="Miller J."/>
        </authorList>
    </citation>
    <scope>NUCLEOTIDE SEQUENCE [LARGE SCALE GENOMIC DNA]</scope>
    <source>
        <strain evidence="2 3">KACC 14530</strain>
    </source>
</reference>
<gene>
    <name evidence="2" type="ORF">ASU31_00835</name>
</gene>
<dbReference type="EMBL" id="LMZQ01000001">
    <property type="protein sequence ID" value="KRT17871.1"/>
    <property type="molecule type" value="Genomic_DNA"/>
</dbReference>
<dbReference type="RefSeq" id="WP_057930501.1">
    <property type="nucleotide sequence ID" value="NZ_LMZQ01000001.1"/>
</dbReference>
<feature type="domain" description="ChrR-like cupin" evidence="1">
    <location>
        <begin position="5"/>
        <end position="96"/>
    </location>
</feature>
<dbReference type="AlphaFoldDB" id="A0A0T5VVS9"/>
<sequence>MKYQHIKPEDFIWMESEIGIQTARFSDFGVIMSVVRGKKGTTSKSHSHSEGSYIFIVSGKVKIDEFILEPGTAGACRPGAGHYQQTFLEDSEYIVCRSAKDSITLEEV</sequence>
<dbReference type="Proteomes" id="UP000051950">
    <property type="component" value="Unassembled WGS sequence"/>
</dbReference>
<dbReference type="CDD" id="cd02208">
    <property type="entry name" value="cupin_RmlC-like"/>
    <property type="match status" value="1"/>
</dbReference>
<protein>
    <recommendedName>
        <fullName evidence="1">ChrR-like cupin domain-containing protein</fullName>
    </recommendedName>
</protein>
<proteinExistence type="predicted"/>